<dbReference type="InterPro" id="IPR027417">
    <property type="entry name" value="P-loop_NTPase"/>
</dbReference>
<dbReference type="PANTHER" id="PTHR12129:SF20">
    <property type="entry name" value="HEPARAN SULFATE 2-O-SULFOTRANSFERASE PIPE"/>
    <property type="match status" value="1"/>
</dbReference>
<feature type="compositionally biased region" description="Basic and acidic residues" evidence="10">
    <location>
        <begin position="323"/>
        <end position="333"/>
    </location>
</feature>
<reference evidence="11 12" key="1">
    <citation type="submission" date="2023-10" db="EMBL/GenBank/DDBJ databases">
        <title>Genomes of two closely related lineages of the louse Polyplax serrata with different host specificities.</title>
        <authorList>
            <person name="Martinu J."/>
            <person name="Tarabai H."/>
            <person name="Stefka J."/>
            <person name="Hypsa V."/>
        </authorList>
    </citation>
    <scope>NUCLEOTIDE SEQUENCE [LARGE SCALE GENOMIC DNA]</scope>
    <source>
        <strain evidence="11">HR10_N</strain>
    </source>
</reference>
<name>A0AAN8NXY2_POLSC</name>
<protein>
    <recommendedName>
        <fullName evidence="13">Heparan sulfate 2-O-sulfotransferase pipe</fullName>
    </recommendedName>
</protein>
<keyword evidence="4" id="KW-0812">Transmembrane</keyword>
<keyword evidence="3" id="KW-0808">Transferase</keyword>
<comment type="similarity">
    <text evidence="2">Belongs to the sulfotransferase 3 family.</text>
</comment>
<evidence type="ECO:0000256" key="2">
    <source>
        <dbReference type="ARBA" id="ARBA00010569"/>
    </source>
</evidence>
<keyword evidence="5" id="KW-0735">Signal-anchor</keyword>
<dbReference type="Gene3D" id="3.40.50.300">
    <property type="entry name" value="P-loop containing nucleotide triphosphate hydrolases"/>
    <property type="match status" value="1"/>
</dbReference>
<evidence type="ECO:0000256" key="1">
    <source>
        <dbReference type="ARBA" id="ARBA00004323"/>
    </source>
</evidence>
<evidence type="ECO:0000313" key="12">
    <source>
        <dbReference type="Proteomes" id="UP001372834"/>
    </source>
</evidence>
<evidence type="ECO:0000256" key="10">
    <source>
        <dbReference type="SAM" id="MobiDB-lite"/>
    </source>
</evidence>
<keyword evidence="6" id="KW-1133">Transmembrane helix</keyword>
<dbReference type="InterPro" id="IPR005331">
    <property type="entry name" value="Sulfotransferase"/>
</dbReference>
<accession>A0AAN8NXY2</accession>
<dbReference type="Proteomes" id="UP001372834">
    <property type="component" value="Unassembled WGS sequence"/>
</dbReference>
<dbReference type="PANTHER" id="PTHR12129">
    <property type="entry name" value="HEPARAN SULFATE 2-O-SULFOTRANSFERASE"/>
    <property type="match status" value="1"/>
</dbReference>
<evidence type="ECO:0000256" key="4">
    <source>
        <dbReference type="ARBA" id="ARBA00022692"/>
    </source>
</evidence>
<dbReference type="GO" id="GO:0008146">
    <property type="term" value="F:sulfotransferase activity"/>
    <property type="evidence" value="ECO:0007669"/>
    <property type="project" value="InterPro"/>
</dbReference>
<feature type="region of interest" description="Disordered" evidence="10">
    <location>
        <begin position="311"/>
        <end position="337"/>
    </location>
</feature>
<gene>
    <name evidence="11" type="ORF">RUM43_013461</name>
</gene>
<dbReference type="Pfam" id="PF03567">
    <property type="entry name" value="Sulfotransfer_2"/>
    <property type="match status" value="1"/>
</dbReference>
<comment type="subcellular location">
    <subcellularLocation>
        <location evidence="1">Golgi apparatus membrane</location>
        <topology evidence="1">Single-pass type II membrane protein</topology>
    </subcellularLocation>
</comment>
<keyword evidence="7" id="KW-0333">Golgi apparatus</keyword>
<dbReference type="SUPFAM" id="SSF52540">
    <property type="entry name" value="P-loop containing nucleoside triphosphate hydrolases"/>
    <property type="match status" value="1"/>
</dbReference>
<evidence type="ECO:0000256" key="3">
    <source>
        <dbReference type="ARBA" id="ARBA00022679"/>
    </source>
</evidence>
<evidence type="ECO:0000313" key="11">
    <source>
        <dbReference type="EMBL" id="KAK6632691.1"/>
    </source>
</evidence>
<dbReference type="InterPro" id="IPR007734">
    <property type="entry name" value="Heparan_SO4_2-O-STrfase"/>
</dbReference>
<dbReference type="AlphaFoldDB" id="A0AAN8NXY2"/>
<dbReference type="EMBL" id="JAWJWE010000007">
    <property type="protein sequence ID" value="KAK6632691.1"/>
    <property type="molecule type" value="Genomic_DNA"/>
</dbReference>
<organism evidence="11 12">
    <name type="scientific">Polyplax serrata</name>
    <name type="common">Common mouse louse</name>
    <dbReference type="NCBI Taxonomy" id="468196"/>
    <lineage>
        <taxon>Eukaryota</taxon>
        <taxon>Metazoa</taxon>
        <taxon>Ecdysozoa</taxon>
        <taxon>Arthropoda</taxon>
        <taxon>Hexapoda</taxon>
        <taxon>Insecta</taxon>
        <taxon>Pterygota</taxon>
        <taxon>Neoptera</taxon>
        <taxon>Paraneoptera</taxon>
        <taxon>Psocodea</taxon>
        <taxon>Troctomorpha</taxon>
        <taxon>Phthiraptera</taxon>
        <taxon>Anoplura</taxon>
        <taxon>Polyplacidae</taxon>
        <taxon>Polyplax</taxon>
    </lineage>
</organism>
<evidence type="ECO:0000256" key="5">
    <source>
        <dbReference type="ARBA" id="ARBA00022968"/>
    </source>
</evidence>
<comment type="caution">
    <text evidence="11">The sequence shown here is derived from an EMBL/GenBank/DDBJ whole genome shotgun (WGS) entry which is preliminary data.</text>
</comment>
<evidence type="ECO:0000256" key="9">
    <source>
        <dbReference type="ARBA" id="ARBA00023180"/>
    </source>
</evidence>
<sequence length="400" mass="46027">MSSLDSKALNNTRKAGIEVVFFNRVPKVGSQTFMELLRRLSLKNGFAFHRDHIQRVETIRLAPSDQLDLASMIAAYEPPSVYVGMTRRFVSTRPVQVVPSGPDLDFCHRLAKQGTQQQEGENRGTRFGVMVTKGRFELPEPIYVNLVRDPVERVISWYYYVRAPWYYVERKQAFPDIPLPDPHWLKKDFETCVLRGDRECKYIEGETHEGIGDHRRQSLFFCGHSDACTPFNTQDALQRAKRAVEQHYAVVGVLEDLNSTFTVLENYIPKFFHGASQVFRGMCKPKLVFYVSHPSTESSMKLTVLPKSTETFTSHPSARKSKKSSEEISREKSNSTNFVSSDCTGNFFRLNCRIPVDDGSEPFSRPLLRQEKNEKAPCLVSHILRRNKFRFVRQGEKQKK</sequence>
<evidence type="ECO:0000256" key="8">
    <source>
        <dbReference type="ARBA" id="ARBA00023136"/>
    </source>
</evidence>
<proteinExistence type="inferred from homology"/>
<evidence type="ECO:0008006" key="13">
    <source>
        <dbReference type="Google" id="ProtNLM"/>
    </source>
</evidence>
<keyword evidence="8" id="KW-0472">Membrane</keyword>
<evidence type="ECO:0000256" key="7">
    <source>
        <dbReference type="ARBA" id="ARBA00023034"/>
    </source>
</evidence>
<evidence type="ECO:0000256" key="6">
    <source>
        <dbReference type="ARBA" id="ARBA00022989"/>
    </source>
</evidence>
<dbReference type="GO" id="GO:0000139">
    <property type="term" value="C:Golgi membrane"/>
    <property type="evidence" value="ECO:0007669"/>
    <property type="project" value="UniProtKB-SubCell"/>
</dbReference>
<keyword evidence="9" id="KW-0325">Glycoprotein</keyword>